<accession>A0A1B1MKL7</accession>
<dbReference type="AlphaFoldDB" id="A0A1B1MKL7"/>
<dbReference type="EMBL" id="CP016438">
    <property type="protein sequence ID" value="ANS68942.1"/>
    <property type="molecule type" value="Genomic_DNA"/>
</dbReference>
<name>A0A1B1MKL7_STRLN</name>
<proteinExistence type="inferred from homology"/>
<dbReference type="InterPro" id="IPR036629">
    <property type="entry name" value="YjbJ_sf"/>
</dbReference>
<reference evidence="3 4" key="1">
    <citation type="submission" date="2016-07" db="EMBL/GenBank/DDBJ databases">
        <title>Enhancement of antibiotic productionsby engineered nitrateutilization in actinobacteria.</title>
        <authorList>
            <person name="Meng S.C."/>
        </authorList>
    </citation>
    <scope>NUCLEOTIDE SEQUENCE [LARGE SCALE GENOMIC DNA]</scope>
    <source>
        <strain evidence="3 4">NRRL 2936</strain>
    </source>
</reference>
<sequence length="57" mass="6504">MSVGQTIKHKTQAFKGRVTERMGRTTGNRRLRREGRTDRVSGNLKQSGDKAKDAFKR</sequence>
<protein>
    <submittedName>
        <fullName evidence="3">Uncharacterized protein</fullName>
    </submittedName>
</protein>
<dbReference type="Proteomes" id="UP000092598">
    <property type="component" value="Chromosome"/>
</dbReference>
<dbReference type="STRING" id="1915.SLINC_6718"/>
<keyword evidence="4" id="KW-1185">Reference proteome</keyword>
<organism evidence="3 4">
    <name type="scientific">Streptomyces lincolnensis</name>
    <dbReference type="NCBI Taxonomy" id="1915"/>
    <lineage>
        <taxon>Bacteria</taxon>
        <taxon>Bacillati</taxon>
        <taxon>Actinomycetota</taxon>
        <taxon>Actinomycetes</taxon>
        <taxon>Kitasatosporales</taxon>
        <taxon>Streptomycetaceae</taxon>
        <taxon>Streptomyces</taxon>
    </lineage>
</organism>
<evidence type="ECO:0000313" key="3">
    <source>
        <dbReference type="EMBL" id="ANS68942.1"/>
    </source>
</evidence>
<comment type="similarity">
    <text evidence="1">Belongs to the UPF0337 (CsbD) family.</text>
</comment>
<feature type="compositionally biased region" description="Basic and acidic residues" evidence="2">
    <location>
        <begin position="47"/>
        <end position="57"/>
    </location>
</feature>
<dbReference type="SUPFAM" id="SSF69047">
    <property type="entry name" value="Hypothetical protein YjbJ"/>
    <property type="match status" value="1"/>
</dbReference>
<dbReference type="KEGG" id="sls:SLINC_6718"/>
<feature type="region of interest" description="Disordered" evidence="2">
    <location>
        <begin position="1"/>
        <end position="57"/>
    </location>
</feature>
<evidence type="ECO:0000256" key="2">
    <source>
        <dbReference type="SAM" id="MobiDB-lite"/>
    </source>
</evidence>
<dbReference type="RefSeq" id="WP_079164897.1">
    <property type="nucleotide sequence ID" value="NZ_CP016438.1"/>
</dbReference>
<evidence type="ECO:0000313" key="4">
    <source>
        <dbReference type="Proteomes" id="UP000092598"/>
    </source>
</evidence>
<dbReference type="OrthoDB" id="2143260at2"/>
<evidence type="ECO:0000256" key="1">
    <source>
        <dbReference type="ARBA" id="ARBA00009129"/>
    </source>
</evidence>
<gene>
    <name evidence="3" type="ORF">SLINC_6718</name>
</gene>
<dbReference type="InterPro" id="IPR008462">
    <property type="entry name" value="CsbD"/>
</dbReference>
<dbReference type="PATRIC" id="fig|1915.4.peg.7417"/>
<dbReference type="Pfam" id="PF05532">
    <property type="entry name" value="CsbD"/>
    <property type="match status" value="1"/>
</dbReference>
<dbReference type="Gene3D" id="1.10.1470.10">
    <property type="entry name" value="YjbJ"/>
    <property type="match status" value="1"/>
</dbReference>